<dbReference type="InterPro" id="IPR051532">
    <property type="entry name" value="Ester_Hydrolysis_Enzymes"/>
</dbReference>
<reference evidence="2" key="1">
    <citation type="submission" date="2024-05" db="EMBL/GenBank/DDBJ databases">
        <authorList>
            <person name="Kim S."/>
            <person name="Heo J."/>
            <person name="Choi H."/>
            <person name="Choi Y."/>
            <person name="Kwon S.-W."/>
            <person name="Kim Y."/>
        </authorList>
    </citation>
    <scope>NUCLEOTIDE SEQUENCE</scope>
    <source>
        <strain evidence="2">KACC 23699</strain>
    </source>
</reference>
<protein>
    <submittedName>
        <fullName evidence="2">SGNH/GDSL hydrolase family protein</fullName>
    </submittedName>
</protein>
<keyword evidence="2" id="KW-0378">Hydrolase</keyword>
<proteinExistence type="predicted"/>
<dbReference type="GO" id="GO:0004622">
    <property type="term" value="F:phosphatidylcholine lysophospholipase activity"/>
    <property type="evidence" value="ECO:0007669"/>
    <property type="project" value="TreeGrafter"/>
</dbReference>
<dbReference type="PANTHER" id="PTHR30383">
    <property type="entry name" value="THIOESTERASE 1/PROTEASE 1/LYSOPHOSPHOLIPASE L1"/>
    <property type="match status" value="1"/>
</dbReference>
<feature type="domain" description="SGNH hydrolase-type esterase" evidence="1">
    <location>
        <begin position="2"/>
        <end position="201"/>
    </location>
</feature>
<gene>
    <name evidence="2" type="ORF">ABEG17_12205</name>
</gene>
<dbReference type="Pfam" id="PF13472">
    <property type="entry name" value="Lipase_GDSL_2"/>
    <property type="match status" value="1"/>
</dbReference>
<dbReference type="PANTHER" id="PTHR30383:SF5">
    <property type="entry name" value="SGNH HYDROLASE-TYPE ESTERASE DOMAIN-CONTAINING PROTEIN"/>
    <property type="match status" value="1"/>
</dbReference>
<organism evidence="2">
    <name type="scientific">Pedococcus sp. KACC 23699</name>
    <dbReference type="NCBI Taxonomy" id="3149228"/>
    <lineage>
        <taxon>Bacteria</taxon>
        <taxon>Bacillati</taxon>
        <taxon>Actinomycetota</taxon>
        <taxon>Actinomycetes</taxon>
        <taxon>Micrococcales</taxon>
        <taxon>Intrasporangiaceae</taxon>
        <taxon>Pedococcus</taxon>
    </lineage>
</organism>
<dbReference type="InterPro" id="IPR036514">
    <property type="entry name" value="SGNH_hydro_sf"/>
</dbReference>
<dbReference type="InterPro" id="IPR013830">
    <property type="entry name" value="SGNH_hydro"/>
</dbReference>
<evidence type="ECO:0000313" key="2">
    <source>
        <dbReference type="EMBL" id="XBO42342.1"/>
    </source>
</evidence>
<dbReference type="RefSeq" id="WP_406829750.1">
    <property type="nucleotide sequence ID" value="NZ_CP157483.1"/>
</dbReference>
<dbReference type="AlphaFoldDB" id="A0AAU7JQ33"/>
<dbReference type="Gene3D" id="3.40.50.1110">
    <property type="entry name" value="SGNH hydrolase"/>
    <property type="match status" value="1"/>
</dbReference>
<dbReference type="CDD" id="cd00229">
    <property type="entry name" value="SGNH_hydrolase"/>
    <property type="match status" value="1"/>
</dbReference>
<sequence length="217" mass="22644">MALGDSVPSGSGCGCTAYPELTGLELAAPPERAVTVVNDAVDGYTTTDLLTQLQSDAAVADQVRTSDVVEVEIGANDVAYSRSCGNSAPCYETTIPVVEKNLAAIVARVHELTTGRRVLVVLLDYWSVWLGGQYATEQGGAYVTAAAIVTDQVNAAIKATAATTSSAYVDVLTAFKGPDQTYDETHYLATDGEHPNAAGHQQIASAAVNVIKDVLHL</sequence>
<dbReference type="SUPFAM" id="SSF52266">
    <property type="entry name" value="SGNH hydrolase"/>
    <property type="match status" value="1"/>
</dbReference>
<name>A0AAU7JQ33_9MICO</name>
<accession>A0AAU7JQ33</accession>
<dbReference type="EMBL" id="CP157483">
    <property type="protein sequence ID" value="XBO42342.1"/>
    <property type="molecule type" value="Genomic_DNA"/>
</dbReference>
<evidence type="ECO:0000259" key="1">
    <source>
        <dbReference type="Pfam" id="PF13472"/>
    </source>
</evidence>